<comment type="caution">
    <text evidence="1">The sequence shown here is derived from an EMBL/GenBank/DDBJ whole genome shotgun (WGS) entry which is preliminary data.</text>
</comment>
<evidence type="ECO:0000313" key="2">
    <source>
        <dbReference type="Proteomes" id="UP001152592"/>
    </source>
</evidence>
<dbReference type="Proteomes" id="UP001152592">
    <property type="component" value="Unassembled WGS sequence"/>
</dbReference>
<dbReference type="OrthoDB" id="2015253at2759"/>
<dbReference type="Pfam" id="PF20246">
    <property type="entry name" value="DUF6601"/>
    <property type="match status" value="1"/>
</dbReference>
<gene>
    <name evidence="1" type="ORF">PSALAMII_LOCUS9324</name>
</gene>
<organism evidence="1 2">
    <name type="scientific">Penicillium salamii</name>
    <dbReference type="NCBI Taxonomy" id="1612424"/>
    <lineage>
        <taxon>Eukaryota</taxon>
        <taxon>Fungi</taxon>
        <taxon>Dikarya</taxon>
        <taxon>Ascomycota</taxon>
        <taxon>Pezizomycotina</taxon>
        <taxon>Eurotiomycetes</taxon>
        <taxon>Eurotiomycetidae</taxon>
        <taxon>Eurotiales</taxon>
        <taxon>Aspergillaceae</taxon>
        <taxon>Penicillium</taxon>
    </lineage>
</organism>
<proteinExistence type="predicted"/>
<dbReference type="EMBL" id="CAJVPD010000274">
    <property type="protein sequence ID" value="CAG8417128.1"/>
    <property type="molecule type" value="Genomic_DNA"/>
</dbReference>
<name>A0A9W4NVU3_9EURO</name>
<dbReference type="AlphaFoldDB" id="A0A9W4NVU3"/>
<dbReference type="InterPro" id="IPR046536">
    <property type="entry name" value="DUF6601"/>
</dbReference>
<evidence type="ECO:0000313" key="1">
    <source>
        <dbReference type="EMBL" id="CAG8417128.1"/>
    </source>
</evidence>
<reference evidence="1" key="1">
    <citation type="submission" date="2021-07" db="EMBL/GenBank/DDBJ databases">
        <authorList>
            <person name="Branca A.L. A."/>
        </authorList>
    </citation>
    <scope>NUCLEOTIDE SEQUENCE</scope>
</reference>
<protein>
    <submittedName>
        <fullName evidence="1">Uncharacterized protein</fullName>
    </submittedName>
</protein>
<sequence>MDMHLVWTSSHMFIKAIPRFLLVPRFLTDHLSCLPCCICTCPHRRGSSVGDTLVDESACDCWRLWRSALRFLFSYAALISHKSDFTIAQEKKLIPTKVA</sequence>
<accession>A0A9W4NVU3</accession>